<evidence type="ECO:0000256" key="7">
    <source>
        <dbReference type="ARBA" id="ARBA00022824"/>
    </source>
</evidence>
<dbReference type="GO" id="GO:0006506">
    <property type="term" value="P:GPI anchor biosynthetic process"/>
    <property type="evidence" value="ECO:0007669"/>
    <property type="project" value="UniProtKB-KW"/>
</dbReference>
<evidence type="ECO:0000313" key="14">
    <source>
        <dbReference type="Proteomes" id="UP000726737"/>
    </source>
</evidence>
<gene>
    <name evidence="13" type="primary">SMP3</name>
    <name evidence="13" type="ORF">BG011_009274</name>
</gene>
<sequence>MARQIRRSPSIALLLVSSSYVTLAYHTHPFSNTSETAILALCATLLARIIRDHESSVSVPGTCKSPLTSAPPVLETSVRTRVAPSISTDSKPTRTHLSFGLGVLFSIGIFTRITFVLYAFPLGVMFLYLNFKASFKQDRSILAGMVTFFLACVPLALGLVLMSALCIFIDSVYFRHIIIYNTVNGMQLSFRQILKMAPQDWLRLSYKGSLTLTMLNNLRYNLDEKNLAQHGLHLLLNFPILFGNLAFIGVATLIQKARKRMWRSDSLLVTVNCAMAIVFGLLHQAGLVPAMDIVQHQALGFQNCQEISSVQHVGDHMSCVTYPTEKGRFHVDDGMSYTTHVVFYKTYMPPHHLFGFNSEIAQARGVALKISDWREKSRAQLLVDLDVGVESQGSSRVDRTLLKIAREQEIRGQRAVLYRKTGLAQFERTILIAPSTVNFTNEDFYETRDRIPRHANFDHIQVMVQQPLRSFDLNVYYL</sequence>
<comment type="pathway">
    <text evidence="2">Glycolipid biosynthesis; glycosylphosphatidylinositol-anchor biosynthesis.</text>
</comment>
<reference evidence="13" key="1">
    <citation type="journal article" date="2020" name="Fungal Divers.">
        <title>Resolving the Mortierellaceae phylogeny through synthesis of multi-gene phylogenetics and phylogenomics.</title>
        <authorList>
            <person name="Vandepol N."/>
            <person name="Liber J."/>
            <person name="Desiro A."/>
            <person name="Na H."/>
            <person name="Kennedy M."/>
            <person name="Barry K."/>
            <person name="Grigoriev I.V."/>
            <person name="Miller A.N."/>
            <person name="O'Donnell K."/>
            <person name="Stajich J.E."/>
            <person name="Bonito G."/>
        </authorList>
    </citation>
    <scope>NUCLEOTIDE SEQUENCE</scope>
    <source>
        <strain evidence="13">KOD948</strain>
    </source>
</reference>
<dbReference type="AlphaFoldDB" id="A0A9P6PPI5"/>
<keyword evidence="7 11" id="KW-0256">Endoplasmic reticulum</keyword>
<keyword evidence="5" id="KW-0808">Transferase</keyword>
<keyword evidence="9 11" id="KW-0472">Membrane</keyword>
<comment type="caution">
    <text evidence="11">Lacks conserved residue(s) required for the propagation of feature annotation.</text>
</comment>
<comment type="subcellular location">
    <subcellularLocation>
        <location evidence="1 11">Endoplasmic reticulum membrane</location>
        <topology evidence="1 11">Multi-pass membrane protein</topology>
    </subcellularLocation>
</comment>
<organism evidence="13 14">
    <name type="scientific">Mortierella polycephala</name>
    <dbReference type="NCBI Taxonomy" id="41804"/>
    <lineage>
        <taxon>Eukaryota</taxon>
        <taxon>Fungi</taxon>
        <taxon>Fungi incertae sedis</taxon>
        <taxon>Mucoromycota</taxon>
        <taxon>Mortierellomycotina</taxon>
        <taxon>Mortierellomycetes</taxon>
        <taxon>Mortierellales</taxon>
        <taxon>Mortierellaceae</taxon>
        <taxon>Mortierella</taxon>
    </lineage>
</organism>
<evidence type="ECO:0000256" key="11">
    <source>
        <dbReference type="RuleBase" id="RU363075"/>
    </source>
</evidence>
<evidence type="ECO:0000256" key="6">
    <source>
        <dbReference type="ARBA" id="ARBA00022692"/>
    </source>
</evidence>
<name>A0A9P6PPI5_9FUNG</name>
<keyword evidence="3" id="KW-0337">GPI-anchor biosynthesis</keyword>
<protein>
    <recommendedName>
        <fullName evidence="11">Mannosyltransferase</fullName>
        <ecNumber evidence="11">2.4.1.-</ecNumber>
    </recommendedName>
</protein>
<evidence type="ECO:0000256" key="2">
    <source>
        <dbReference type="ARBA" id="ARBA00004687"/>
    </source>
</evidence>
<comment type="caution">
    <text evidence="13">The sequence shown here is derived from an EMBL/GenBank/DDBJ whole genome shotgun (WGS) entry which is preliminary data.</text>
</comment>
<evidence type="ECO:0000256" key="8">
    <source>
        <dbReference type="ARBA" id="ARBA00022989"/>
    </source>
</evidence>
<evidence type="ECO:0000256" key="3">
    <source>
        <dbReference type="ARBA" id="ARBA00022502"/>
    </source>
</evidence>
<evidence type="ECO:0000256" key="4">
    <source>
        <dbReference type="ARBA" id="ARBA00022676"/>
    </source>
</evidence>
<evidence type="ECO:0000256" key="9">
    <source>
        <dbReference type="ARBA" id="ARBA00023136"/>
    </source>
</evidence>
<dbReference type="InterPro" id="IPR005599">
    <property type="entry name" value="GPI_mannosylTrfase"/>
</dbReference>
<dbReference type="Proteomes" id="UP000726737">
    <property type="component" value="Unassembled WGS sequence"/>
</dbReference>
<evidence type="ECO:0000256" key="10">
    <source>
        <dbReference type="ARBA" id="ARBA00038466"/>
    </source>
</evidence>
<comment type="similarity">
    <text evidence="10">Belongs to the glycosyltransferase 22 family. PIGZ subfamily.</text>
</comment>
<keyword evidence="8 11" id="KW-1133">Transmembrane helix</keyword>
<dbReference type="PANTHER" id="PTHR22760">
    <property type="entry name" value="GLYCOSYLTRANSFERASE"/>
    <property type="match status" value="1"/>
</dbReference>
<accession>A0A9P6PPI5</accession>
<feature type="transmembrane region" description="Helical" evidence="11">
    <location>
        <begin position="234"/>
        <end position="254"/>
    </location>
</feature>
<evidence type="ECO:0000256" key="12">
    <source>
        <dbReference type="SAM" id="SignalP"/>
    </source>
</evidence>
<feature type="transmembrane region" description="Helical" evidence="11">
    <location>
        <begin position="141"/>
        <end position="174"/>
    </location>
</feature>
<keyword evidence="6 11" id="KW-0812">Transmembrane</keyword>
<keyword evidence="4 11" id="KW-0328">Glycosyltransferase</keyword>
<dbReference type="OrthoDB" id="10066429at2759"/>
<evidence type="ECO:0000256" key="1">
    <source>
        <dbReference type="ARBA" id="ARBA00004477"/>
    </source>
</evidence>
<feature type="transmembrane region" description="Helical" evidence="11">
    <location>
        <begin position="266"/>
        <end position="287"/>
    </location>
</feature>
<feature type="signal peptide" evidence="12">
    <location>
        <begin position="1"/>
        <end position="24"/>
    </location>
</feature>
<dbReference type="GO" id="GO:0005789">
    <property type="term" value="C:endoplasmic reticulum membrane"/>
    <property type="evidence" value="ECO:0007669"/>
    <property type="project" value="UniProtKB-SubCell"/>
</dbReference>
<dbReference type="Pfam" id="PF03901">
    <property type="entry name" value="Glyco_transf_22"/>
    <property type="match status" value="1"/>
</dbReference>
<feature type="chain" id="PRO_5040459810" description="Mannosyltransferase" evidence="12">
    <location>
        <begin position="25"/>
        <end position="478"/>
    </location>
</feature>
<dbReference type="EMBL" id="JAAAJA010000816">
    <property type="protein sequence ID" value="KAG0249466.1"/>
    <property type="molecule type" value="Genomic_DNA"/>
</dbReference>
<dbReference type="GO" id="GO:0000026">
    <property type="term" value="F:alpha-1,2-mannosyltransferase activity"/>
    <property type="evidence" value="ECO:0007669"/>
    <property type="project" value="TreeGrafter"/>
</dbReference>
<keyword evidence="14" id="KW-1185">Reference proteome</keyword>
<evidence type="ECO:0000256" key="5">
    <source>
        <dbReference type="ARBA" id="ARBA00022679"/>
    </source>
</evidence>
<dbReference type="EC" id="2.4.1.-" evidence="11"/>
<keyword evidence="12" id="KW-0732">Signal</keyword>
<proteinExistence type="inferred from homology"/>
<feature type="transmembrane region" description="Helical" evidence="11">
    <location>
        <begin position="99"/>
        <end position="129"/>
    </location>
</feature>
<evidence type="ECO:0000313" key="13">
    <source>
        <dbReference type="EMBL" id="KAG0249466.1"/>
    </source>
</evidence>
<dbReference type="PANTHER" id="PTHR22760:SF3">
    <property type="entry name" value="GPI MANNOSYLTRANSFERASE 4"/>
    <property type="match status" value="1"/>
</dbReference>